<dbReference type="GeneID" id="80266315"/>
<feature type="domain" description="Phage neck terminator protein gp12-like" evidence="1">
    <location>
        <begin position="6"/>
        <end position="158"/>
    </location>
</feature>
<dbReference type="RefSeq" id="YP_010766617.1">
    <property type="nucleotide sequence ID" value="NC_073680.1"/>
</dbReference>
<dbReference type="InterPro" id="IPR057087">
    <property type="entry name" value="Gp12-like"/>
</dbReference>
<dbReference type="NCBIfam" id="NF047498">
    <property type="entry name" value="LIC_12616_fam"/>
    <property type="match status" value="1"/>
</dbReference>
<evidence type="ECO:0000259" key="1">
    <source>
        <dbReference type="Pfam" id="PF23961"/>
    </source>
</evidence>
<reference evidence="2 3" key="1">
    <citation type="submission" date="2021-08" db="EMBL/GenBank/DDBJ databases">
        <authorList>
            <person name="DeCurzio J.M.K."/>
            <person name="Krukonis G.P."/>
            <person name="Delesalle V.A."/>
        </authorList>
    </citation>
    <scope>NUCLEOTIDE SEQUENCE [LARGE SCALE GENOMIC DNA]</scope>
</reference>
<organism evidence="2 3">
    <name type="scientific">Pseudomonas phage M5.1</name>
    <dbReference type="NCBI Taxonomy" id="2873460"/>
    <lineage>
        <taxon>Viruses</taxon>
        <taxon>Duplodnaviria</taxon>
        <taxon>Heunggongvirae</taxon>
        <taxon>Uroviricota</taxon>
        <taxon>Caudoviricetes</taxon>
        <taxon>Vandenendeviridae</taxon>
        <taxon>Gorskivirinae</taxon>
        <taxon>Kremarvirus</taxon>
        <taxon>Kremarvirus M51</taxon>
    </lineage>
</organism>
<keyword evidence="3" id="KW-1185">Reference proteome</keyword>
<protein>
    <submittedName>
        <fullName evidence="2">Tail terminator</fullName>
    </submittedName>
</protein>
<dbReference type="Proteomes" id="UP000828412">
    <property type="component" value="Segment"/>
</dbReference>
<evidence type="ECO:0000313" key="2">
    <source>
        <dbReference type="EMBL" id="UAV89666.1"/>
    </source>
</evidence>
<gene>
    <name evidence="2" type="primary">84</name>
    <name evidence="2" type="ORF">M51_84</name>
</gene>
<proteinExistence type="predicted"/>
<dbReference type="EMBL" id="MZ826350">
    <property type="protein sequence ID" value="UAV89666.1"/>
    <property type="molecule type" value="Genomic_DNA"/>
</dbReference>
<accession>A0AAE9BNJ6</accession>
<name>A0AAE9BNJ6_9CAUD</name>
<evidence type="ECO:0000313" key="3">
    <source>
        <dbReference type="Proteomes" id="UP000828412"/>
    </source>
</evidence>
<dbReference type="Pfam" id="PF23961">
    <property type="entry name" value="Phage_tail_terminator_9"/>
    <property type="match status" value="1"/>
</dbReference>
<dbReference type="KEGG" id="vg:80266315"/>
<sequence length="189" mass="21699">MNIYQDLEDSLYNIVSELHPDWNILFAFTNAPEPSNPYLVIDVKKLNPCGREYNSTPTIGEDGTKLIQTTIQDHEATVRFEFVGKYDDQTSVAEMAQLLQLELRSATGYELQAINRLSLYNLTTLRRLPLPRDTDMYMIYQLDAVFAYSAQFTTEQDYTRGLNGEGVYHDANEPPDYVIRTQLEITLPT</sequence>